<feature type="transmembrane region" description="Helical" evidence="9">
    <location>
        <begin position="131"/>
        <end position="151"/>
    </location>
</feature>
<feature type="domain" description="Tripartite ATP-independent periplasmic transporters DctQ component" evidence="10">
    <location>
        <begin position="24"/>
        <end position="145"/>
    </location>
</feature>
<keyword evidence="12" id="KW-1185">Reference proteome</keyword>
<comment type="subcellular location">
    <subcellularLocation>
        <location evidence="1 9">Cell inner membrane</location>
        <topology evidence="1 9">Multi-pass membrane protein</topology>
    </subcellularLocation>
</comment>
<dbReference type="Proteomes" id="UP000198889">
    <property type="component" value="Unassembled WGS sequence"/>
</dbReference>
<evidence type="ECO:0000256" key="4">
    <source>
        <dbReference type="ARBA" id="ARBA00022519"/>
    </source>
</evidence>
<dbReference type="GO" id="GO:0005886">
    <property type="term" value="C:plasma membrane"/>
    <property type="evidence" value="ECO:0007669"/>
    <property type="project" value="UniProtKB-SubCell"/>
</dbReference>
<keyword evidence="3" id="KW-1003">Cell membrane</keyword>
<dbReference type="GO" id="GO:0022857">
    <property type="term" value="F:transmembrane transporter activity"/>
    <property type="evidence" value="ECO:0007669"/>
    <property type="project" value="UniProtKB-UniRule"/>
</dbReference>
<evidence type="ECO:0000256" key="1">
    <source>
        <dbReference type="ARBA" id="ARBA00004429"/>
    </source>
</evidence>
<keyword evidence="7 9" id="KW-0472">Membrane</keyword>
<dbReference type="InterPro" id="IPR007387">
    <property type="entry name" value="TRAP_DctQ"/>
</dbReference>
<evidence type="ECO:0000256" key="9">
    <source>
        <dbReference type="RuleBase" id="RU369079"/>
    </source>
</evidence>
<dbReference type="EMBL" id="FMTP01000002">
    <property type="protein sequence ID" value="SCW55158.1"/>
    <property type="molecule type" value="Genomic_DNA"/>
</dbReference>
<evidence type="ECO:0000256" key="8">
    <source>
        <dbReference type="ARBA" id="ARBA00038436"/>
    </source>
</evidence>
<keyword evidence="4 9" id="KW-0997">Cell inner membrane</keyword>
<evidence type="ECO:0000259" key="10">
    <source>
        <dbReference type="Pfam" id="PF04290"/>
    </source>
</evidence>
<evidence type="ECO:0000256" key="3">
    <source>
        <dbReference type="ARBA" id="ARBA00022475"/>
    </source>
</evidence>
<feature type="transmembrane region" description="Helical" evidence="9">
    <location>
        <begin position="48"/>
        <end position="66"/>
    </location>
</feature>
<evidence type="ECO:0000313" key="11">
    <source>
        <dbReference type="EMBL" id="SCW55158.1"/>
    </source>
</evidence>
<reference evidence="12" key="1">
    <citation type="submission" date="2016-10" db="EMBL/GenBank/DDBJ databases">
        <authorList>
            <person name="Varghese N."/>
            <person name="Submissions S."/>
        </authorList>
    </citation>
    <scope>NUCLEOTIDE SEQUENCE [LARGE SCALE GENOMIC DNA]</scope>
    <source>
        <strain evidence="12">CGMCC 1.1761</strain>
    </source>
</reference>
<dbReference type="AlphaFoldDB" id="A0A1G4RE57"/>
<gene>
    <name evidence="11" type="ORF">SAMN05660859_1581</name>
</gene>
<protein>
    <recommendedName>
        <fullName evidence="9">TRAP transporter small permease protein</fullName>
    </recommendedName>
</protein>
<dbReference type="PANTHER" id="PTHR35011">
    <property type="entry name" value="2,3-DIKETO-L-GULONATE TRAP TRANSPORTER SMALL PERMEASE PROTEIN YIAM"/>
    <property type="match status" value="1"/>
</dbReference>
<dbReference type="GO" id="GO:0015740">
    <property type="term" value="P:C4-dicarboxylate transport"/>
    <property type="evidence" value="ECO:0007669"/>
    <property type="project" value="TreeGrafter"/>
</dbReference>
<dbReference type="Pfam" id="PF04290">
    <property type="entry name" value="DctQ"/>
    <property type="match status" value="1"/>
</dbReference>
<dbReference type="STRING" id="177413.SAMN05660859_1581"/>
<accession>A0A1G4RE57</accession>
<evidence type="ECO:0000313" key="12">
    <source>
        <dbReference type="Proteomes" id="UP000198889"/>
    </source>
</evidence>
<evidence type="ECO:0000256" key="7">
    <source>
        <dbReference type="ARBA" id="ARBA00023136"/>
    </source>
</evidence>
<evidence type="ECO:0000256" key="2">
    <source>
        <dbReference type="ARBA" id="ARBA00022448"/>
    </source>
</evidence>
<dbReference type="RefSeq" id="WP_091437636.1">
    <property type="nucleotide sequence ID" value="NZ_FMTP01000002.1"/>
</dbReference>
<evidence type="ECO:0000256" key="5">
    <source>
        <dbReference type="ARBA" id="ARBA00022692"/>
    </source>
</evidence>
<sequence length="162" mass="18110">MLLKFWTGVEWLARAVLCALLSTMVIVCLGQVISRYVFNDPLTWSEELARFLFVWVGYLSAWFAWTKRAHIALDAVTYLRVPALERACGRIVEALVLVYCGWTLYACLGFLRLTSNQPSAVLDVPMSTVYAGYAAMCVLIIGDILIGWAYGPRQPSPAVPQE</sequence>
<dbReference type="InterPro" id="IPR055348">
    <property type="entry name" value="DctQ"/>
</dbReference>
<feature type="transmembrane region" description="Helical" evidence="9">
    <location>
        <begin position="87"/>
        <end position="111"/>
    </location>
</feature>
<organism evidence="11 12">
    <name type="scientific">Ancylobacter rudongensis</name>
    <dbReference type="NCBI Taxonomy" id="177413"/>
    <lineage>
        <taxon>Bacteria</taxon>
        <taxon>Pseudomonadati</taxon>
        <taxon>Pseudomonadota</taxon>
        <taxon>Alphaproteobacteria</taxon>
        <taxon>Hyphomicrobiales</taxon>
        <taxon>Xanthobacteraceae</taxon>
        <taxon>Ancylobacter</taxon>
    </lineage>
</organism>
<keyword evidence="6 9" id="KW-1133">Transmembrane helix</keyword>
<dbReference type="PANTHER" id="PTHR35011:SF2">
    <property type="entry name" value="2,3-DIKETO-L-GULONATE TRAP TRANSPORTER SMALL PERMEASE PROTEIN YIAM"/>
    <property type="match status" value="1"/>
</dbReference>
<keyword evidence="2 9" id="KW-0813">Transport</keyword>
<comment type="similarity">
    <text evidence="8 9">Belongs to the TRAP transporter small permease family.</text>
</comment>
<comment type="function">
    <text evidence="9">Part of the tripartite ATP-independent periplasmic (TRAP) transport system.</text>
</comment>
<keyword evidence="5 9" id="KW-0812">Transmembrane</keyword>
<name>A0A1G4RE57_9HYPH</name>
<proteinExistence type="inferred from homology"/>
<feature type="transmembrane region" description="Helical" evidence="9">
    <location>
        <begin position="12"/>
        <end position="33"/>
    </location>
</feature>
<evidence type="ECO:0000256" key="6">
    <source>
        <dbReference type="ARBA" id="ARBA00022989"/>
    </source>
</evidence>
<comment type="subunit">
    <text evidence="9">The complex comprises the extracytoplasmic solute receptor protein and the two transmembrane proteins.</text>
</comment>